<name>A0AAJ7UJ49_PETMA</name>
<keyword evidence="2" id="KW-1185">Reference proteome</keyword>
<dbReference type="Proteomes" id="UP001318040">
    <property type="component" value="Chromosome 80"/>
</dbReference>
<organism evidence="2 3">
    <name type="scientific">Petromyzon marinus</name>
    <name type="common">Sea lamprey</name>
    <dbReference type="NCBI Taxonomy" id="7757"/>
    <lineage>
        <taxon>Eukaryota</taxon>
        <taxon>Metazoa</taxon>
        <taxon>Chordata</taxon>
        <taxon>Craniata</taxon>
        <taxon>Vertebrata</taxon>
        <taxon>Cyclostomata</taxon>
        <taxon>Hyperoartia</taxon>
        <taxon>Petromyzontiformes</taxon>
        <taxon>Petromyzontidae</taxon>
        <taxon>Petromyzon</taxon>
    </lineage>
</organism>
<evidence type="ECO:0000256" key="1">
    <source>
        <dbReference type="SAM" id="MobiDB-lite"/>
    </source>
</evidence>
<accession>A0AAJ7UJ49</accession>
<reference evidence="3" key="1">
    <citation type="submission" date="2025-08" db="UniProtKB">
        <authorList>
            <consortium name="RefSeq"/>
        </authorList>
    </citation>
    <scope>IDENTIFICATION</scope>
    <source>
        <tissue evidence="3">Sperm</tissue>
    </source>
</reference>
<feature type="compositionally biased region" description="Low complexity" evidence="1">
    <location>
        <begin position="152"/>
        <end position="168"/>
    </location>
</feature>
<sequence>MDLVRVEEAVTRWGQGGGGRRRGGRDIHALRTMLEVIHSSTQPSVDPYRQDDSAQPELMARLRGGAGGVRPAQRHPRAEALEALAQRADRGRSLLSGPTGSTPDTEAEWRFLIKVARGLKGTPPTPSAVSTPPSNPDDGGLKGTRERHPRSLGGVAAGPQQPGAGALKGAPLVEGTLKGTPAIETPAVKGALKGTPVSGVAVALSFRAGLLRAEALLAEAGVPLVELREETSGDRDFLRRWEALRMAEHRQRLLIQTMLERTDRLLWTQQL</sequence>
<dbReference type="AlphaFoldDB" id="A0AAJ7UJ49"/>
<feature type="region of interest" description="Disordered" evidence="1">
    <location>
        <begin position="120"/>
        <end position="168"/>
    </location>
</feature>
<gene>
    <name evidence="3" type="primary">LOC116958633</name>
</gene>
<dbReference type="KEGG" id="pmrn:116958633"/>
<protein>
    <submittedName>
        <fullName evidence="3">Uncharacterized protein LOC116958633</fullName>
    </submittedName>
</protein>
<evidence type="ECO:0000313" key="2">
    <source>
        <dbReference type="Proteomes" id="UP001318040"/>
    </source>
</evidence>
<dbReference type="RefSeq" id="XP_032837252.1">
    <property type="nucleotide sequence ID" value="XM_032981361.1"/>
</dbReference>
<evidence type="ECO:0000313" key="3">
    <source>
        <dbReference type="RefSeq" id="XP_032837252.1"/>
    </source>
</evidence>
<proteinExistence type="predicted"/>